<dbReference type="GO" id="GO:0005634">
    <property type="term" value="C:nucleus"/>
    <property type="evidence" value="ECO:0007669"/>
    <property type="project" value="UniProtKB-SubCell"/>
</dbReference>
<dbReference type="EMBL" id="KZ992645">
    <property type="protein sequence ID" value="RKP08033.1"/>
    <property type="molecule type" value="Genomic_DNA"/>
</dbReference>
<dbReference type="Gene3D" id="1.20.930.10">
    <property type="entry name" value="Conserved domain common to transcription factors TFIIS, elongin A, CRSP70"/>
    <property type="match status" value="1"/>
</dbReference>
<sequence>TRVHMHDAYMDVNIMEAIRAWLEPLPDKSLPSLDIQQAMFRALDEASLALPISTDHLRESGIGRIALFYVKNKKVKPHIHRMADRLINKWSRPILGLSDDYRTRRLRTANVDGQELG</sequence>
<gene>
    <name evidence="5" type="ORF">THASP1DRAFT_16204</name>
</gene>
<name>A0A4P9XPT7_9FUNG</name>
<dbReference type="PANTHER" id="PTHR46010:SF1">
    <property type="entry name" value="PROTEIN IWS1 HOMOLOG"/>
    <property type="match status" value="1"/>
</dbReference>
<evidence type="ECO:0000256" key="1">
    <source>
        <dbReference type="ARBA" id="ARBA00037349"/>
    </source>
</evidence>
<protein>
    <recommendedName>
        <fullName evidence="4">TFIIS N-terminal domain-containing protein</fullName>
    </recommendedName>
</protein>
<comment type="function">
    <text evidence="1">Transcription factor involved in RNA polymerase II transcription regulation. May function in both SPT15/TBP post-recruitment and recruitment steps of transcription.</text>
</comment>
<reference evidence="6" key="1">
    <citation type="journal article" date="2018" name="Nat. Microbiol.">
        <title>Leveraging single-cell genomics to expand the fungal tree of life.</title>
        <authorList>
            <person name="Ahrendt S.R."/>
            <person name="Quandt C.A."/>
            <person name="Ciobanu D."/>
            <person name="Clum A."/>
            <person name="Salamov A."/>
            <person name="Andreopoulos B."/>
            <person name="Cheng J.F."/>
            <person name="Woyke T."/>
            <person name="Pelin A."/>
            <person name="Henrissat B."/>
            <person name="Reynolds N.K."/>
            <person name="Benny G.L."/>
            <person name="Smith M.E."/>
            <person name="James T.Y."/>
            <person name="Grigoriev I.V."/>
        </authorList>
    </citation>
    <scope>NUCLEOTIDE SEQUENCE [LARGE SCALE GENOMIC DNA]</scope>
    <source>
        <strain evidence="6">RSA 1356</strain>
    </source>
</reference>
<dbReference type="PROSITE" id="PS51319">
    <property type="entry name" value="TFIIS_N"/>
    <property type="match status" value="1"/>
</dbReference>
<comment type="similarity">
    <text evidence="2">Belongs to the IWS1 family.</text>
</comment>
<dbReference type="PANTHER" id="PTHR46010">
    <property type="entry name" value="PROTEIN IWS1 HOMOLOG"/>
    <property type="match status" value="1"/>
</dbReference>
<dbReference type="SUPFAM" id="SSF47676">
    <property type="entry name" value="Conserved domain common to transcription factors TFIIS, elongin A, CRSP70"/>
    <property type="match status" value="1"/>
</dbReference>
<comment type="subcellular location">
    <subcellularLocation>
        <location evidence="3">Nucleus</location>
    </subcellularLocation>
</comment>
<organism evidence="5 6">
    <name type="scientific">Thamnocephalis sphaerospora</name>
    <dbReference type="NCBI Taxonomy" id="78915"/>
    <lineage>
        <taxon>Eukaryota</taxon>
        <taxon>Fungi</taxon>
        <taxon>Fungi incertae sedis</taxon>
        <taxon>Zoopagomycota</taxon>
        <taxon>Zoopagomycotina</taxon>
        <taxon>Zoopagomycetes</taxon>
        <taxon>Zoopagales</taxon>
        <taxon>Sigmoideomycetaceae</taxon>
        <taxon>Thamnocephalis</taxon>
    </lineage>
</organism>
<keyword evidence="6" id="KW-1185">Reference proteome</keyword>
<keyword evidence="3" id="KW-0539">Nucleus</keyword>
<dbReference type="AlphaFoldDB" id="A0A4P9XPT7"/>
<dbReference type="InterPro" id="IPR017923">
    <property type="entry name" value="TFIIS_N"/>
</dbReference>
<dbReference type="OrthoDB" id="21124at2759"/>
<evidence type="ECO:0000313" key="6">
    <source>
        <dbReference type="Proteomes" id="UP000271241"/>
    </source>
</evidence>
<evidence type="ECO:0000259" key="4">
    <source>
        <dbReference type="PROSITE" id="PS51319"/>
    </source>
</evidence>
<dbReference type="STRING" id="78915.A0A4P9XPT7"/>
<feature type="domain" description="TFIIS N-terminal" evidence="4">
    <location>
        <begin position="16"/>
        <end position="97"/>
    </location>
</feature>
<dbReference type="Pfam" id="PF08711">
    <property type="entry name" value="Med26"/>
    <property type="match status" value="1"/>
</dbReference>
<evidence type="ECO:0000313" key="5">
    <source>
        <dbReference type="EMBL" id="RKP08033.1"/>
    </source>
</evidence>
<proteinExistence type="inferred from homology"/>
<feature type="non-terminal residue" evidence="5">
    <location>
        <position position="1"/>
    </location>
</feature>
<dbReference type="Proteomes" id="UP000271241">
    <property type="component" value="Unassembled WGS sequence"/>
</dbReference>
<dbReference type="InterPro" id="IPR051037">
    <property type="entry name" value="RNAPII_TF_IWS1"/>
</dbReference>
<dbReference type="InterPro" id="IPR035441">
    <property type="entry name" value="TFIIS/LEDGF_dom_sf"/>
</dbReference>
<evidence type="ECO:0000256" key="3">
    <source>
        <dbReference type="PROSITE-ProRule" id="PRU00649"/>
    </source>
</evidence>
<accession>A0A4P9XPT7</accession>
<evidence type="ECO:0000256" key="2">
    <source>
        <dbReference type="ARBA" id="ARBA00037992"/>
    </source>
</evidence>
<dbReference type="GO" id="GO:0016973">
    <property type="term" value="P:poly(A)+ mRNA export from nucleus"/>
    <property type="evidence" value="ECO:0007669"/>
    <property type="project" value="TreeGrafter"/>
</dbReference>